<dbReference type="EC" id="2.6.1.11" evidence="6"/>
<dbReference type="InterPro" id="IPR015424">
    <property type="entry name" value="PyrdxlP-dep_Trfase"/>
</dbReference>
<keyword evidence="3 6" id="KW-0808">Transferase</keyword>
<dbReference type="PANTHER" id="PTHR11986:SF79">
    <property type="entry name" value="ACETYLORNITHINE AMINOTRANSFERASE, MITOCHONDRIAL"/>
    <property type="match status" value="1"/>
</dbReference>
<dbReference type="GO" id="GO:0030170">
    <property type="term" value="F:pyridoxal phosphate binding"/>
    <property type="evidence" value="ECO:0007669"/>
    <property type="project" value="InterPro"/>
</dbReference>
<dbReference type="CDD" id="cd00610">
    <property type="entry name" value="OAT_like"/>
    <property type="match status" value="1"/>
</dbReference>
<evidence type="ECO:0000256" key="3">
    <source>
        <dbReference type="ARBA" id="ARBA00022679"/>
    </source>
</evidence>
<dbReference type="RefSeq" id="WP_174447981.1">
    <property type="nucleotide sequence ID" value="NZ_AP018732.1"/>
</dbReference>
<dbReference type="SUPFAM" id="SSF53383">
    <property type="entry name" value="PLP-dependent transferases"/>
    <property type="match status" value="1"/>
</dbReference>
<evidence type="ECO:0000313" key="6">
    <source>
        <dbReference type="EMBL" id="BBE41662.1"/>
    </source>
</evidence>
<name>A0A4P2VCW7_9ARCH</name>
<accession>A0A4P2VCW7</accession>
<organism evidence="6 7">
    <name type="scientific">Conexivisphaera calida</name>
    <dbReference type="NCBI Taxonomy" id="1874277"/>
    <lineage>
        <taxon>Archaea</taxon>
        <taxon>Nitrososphaerota</taxon>
        <taxon>Conexivisphaeria</taxon>
        <taxon>Conexivisphaerales</taxon>
        <taxon>Conexivisphaeraceae</taxon>
        <taxon>Conexivisphaera</taxon>
    </lineage>
</organism>
<dbReference type="InterPro" id="IPR049704">
    <property type="entry name" value="Aminotrans_3_PPA_site"/>
</dbReference>
<dbReference type="FunFam" id="3.40.640.10:FF:000004">
    <property type="entry name" value="Acetylornithine aminotransferase"/>
    <property type="match status" value="1"/>
</dbReference>
<dbReference type="Pfam" id="PF00202">
    <property type="entry name" value="Aminotran_3"/>
    <property type="match status" value="1"/>
</dbReference>
<comment type="similarity">
    <text evidence="5">Belongs to the class-III pyridoxal-phosphate-dependent aminotransferase family.</text>
</comment>
<dbReference type="EMBL" id="AP018732">
    <property type="protein sequence ID" value="BBE41662.1"/>
    <property type="molecule type" value="Genomic_DNA"/>
</dbReference>
<evidence type="ECO:0000256" key="4">
    <source>
        <dbReference type="ARBA" id="ARBA00022898"/>
    </source>
</evidence>
<dbReference type="GeneID" id="55584086"/>
<proteinExistence type="inferred from homology"/>
<evidence type="ECO:0000256" key="5">
    <source>
        <dbReference type="RuleBase" id="RU003560"/>
    </source>
</evidence>
<comment type="cofactor">
    <cofactor evidence="1">
        <name>pyridoxal 5'-phosphate</name>
        <dbReference type="ChEBI" id="CHEBI:597326"/>
    </cofactor>
</comment>
<dbReference type="InterPro" id="IPR050103">
    <property type="entry name" value="Class-III_PLP-dep_AT"/>
</dbReference>
<dbReference type="InterPro" id="IPR015422">
    <property type="entry name" value="PyrdxlP-dep_Trfase_small"/>
</dbReference>
<reference evidence="6 7" key="1">
    <citation type="journal article" date="2019" name="ISME J.">
        <title>Isolation and characterization of a thermophilic sulfur- and iron-reducing thaumarchaeote from a terrestrial acidic hot spring.</title>
        <authorList>
            <person name="Kato S."/>
            <person name="Itoh T."/>
            <person name="Yuki M."/>
            <person name="Nagamori M."/>
            <person name="Ohnishi M."/>
            <person name="Uematsu K."/>
            <person name="Suzuki K."/>
            <person name="Takashina T."/>
            <person name="Ohkuma M."/>
        </authorList>
    </citation>
    <scope>NUCLEOTIDE SEQUENCE [LARGE SCALE GENOMIC DNA]</scope>
    <source>
        <strain evidence="6 7">NAS-02</strain>
    </source>
</reference>
<dbReference type="GO" id="GO:0042802">
    <property type="term" value="F:identical protein binding"/>
    <property type="evidence" value="ECO:0007669"/>
    <property type="project" value="TreeGrafter"/>
</dbReference>
<dbReference type="OrthoDB" id="6534at2157"/>
<keyword evidence="7" id="KW-1185">Reference proteome</keyword>
<dbReference type="InterPro" id="IPR005814">
    <property type="entry name" value="Aminotrans_3"/>
</dbReference>
<keyword evidence="4 5" id="KW-0663">Pyridoxal phosphate</keyword>
<evidence type="ECO:0000256" key="2">
    <source>
        <dbReference type="ARBA" id="ARBA00022576"/>
    </source>
</evidence>
<dbReference type="Gene3D" id="3.90.1150.10">
    <property type="entry name" value="Aspartate Aminotransferase, domain 1"/>
    <property type="match status" value="1"/>
</dbReference>
<dbReference type="KEGG" id="ccai:NAS2_0269"/>
<dbReference type="Gene3D" id="3.40.640.10">
    <property type="entry name" value="Type I PLP-dependent aspartate aminotransferase-like (Major domain)"/>
    <property type="match status" value="1"/>
</dbReference>
<dbReference type="Proteomes" id="UP000509448">
    <property type="component" value="Chromosome"/>
</dbReference>
<keyword evidence="2 6" id="KW-0032">Aminotransferase</keyword>
<dbReference type="InterPro" id="IPR015421">
    <property type="entry name" value="PyrdxlP-dep_Trfase_major"/>
</dbReference>
<dbReference type="PANTHER" id="PTHR11986">
    <property type="entry name" value="AMINOTRANSFERASE CLASS III"/>
    <property type="match status" value="1"/>
</dbReference>
<evidence type="ECO:0000256" key="1">
    <source>
        <dbReference type="ARBA" id="ARBA00001933"/>
    </source>
</evidence>
<dbReference type="PROSITE" id="PS00600">
    <property type="entry name" value="AA_TRANSFER_CLASS_3"/>
    <property type="match status" value="1"/>
</dbReference>
<dbReference type="PIRSF" id="PIRSF000521">
    <property type="entry name" value="Transaminase_4ab_Lys_Orn"/>
    <property type="match status" value="1"/>
</dbReference>
<sequence length="404" mass="43535">MDPSHVIEVEDSKLLRTFQRFGLVVDHALGAYIWDASGRAYLDFMAGYGVAILGHGRREIADAIKAQLDRNSICHGSLYSPARAEFLEELFSVLPSNMSSAYMANSGAEAIEAAIKVAVKATGRSLLMAAKGSYHGKTLGALSITWGEKYRKPFSQLLPKVHFVDYGDLKSLESAPFEEAAALFLEPVQGEGGVNIPSGEFMREAERRCRSSGCVLVMDEIQAGLGRTGRIWAHEHWGVRPDVMTIGKGIGGGVPMGITAMSSELSSAMRLGEQTSTFGGNPLASAAGTAVLRVLKAERLWENAEKMGSRFIQGLGRIASSRRLAESSRGLGLMDALDLRIGVSEVIPALISNGFISTYSGLRTLRFLPPITIGEEEVDRALSIIDKTLAEIEQAKRAASGERD</sequence>
<gene>
    <name evidence="6" type="ORF">NAS2_0269</name>
</gene>
<evidence type="ECO:0000313" key="7">
    <source>
        <dbReference type="Proteomes" id="UP000509448"/>
    </source>
</evidence>
<dbReference type="AlphaFoldDB" id="A0A4P2VCW7"/>
<dbReference type="GO" id="GO:0003992">
    <property type="term" value="F:N2-acetyl-L-ornithine:2-oxoglutarate 5-aminotransferase activity"/>
    <property type="evidence" value="ECO:0007669"/>
    <property type="project" value="UniProtKB-EC"/>
</dbReference>
<protein>
    <submittedName>
        <fullName evidence="6">N-acetyl-lysine aminotransferase</fullName>
        <ecNumber evidence="6">2.6.1.11</ecNumber>
    </submittedName>
</protein>